<feature type="disulfide bond" evidence="14">
    <location>
        <begin position="1059"/>
        <end position="1077"/>
    </location>
</feature>
<dbReference type="SMART" id="SM00135">
    <property type="entry name" value="LY"/>
    <property type="match status" value="8"/>
</dbReference>
<name>A0AAV8XS98_9CUCU</name>
<dbReference type="GO" id="GO:0043235">
    <property type="term" value="C:receptor complex"/>
    <property type="evidence" value="ECO:0007669"/>
    <property type="project" value="TreeGrafter"/>
</dbReference>
<dbReference type="SUPFAM" id="SSF57196">
    <property type="entry name" value="EGF/Laminin"/>
    <property type="match status" value="4"/>
</dbReference>
<dbReference type="PANTHER" id="PTHR22722">
    <property type="entry name" value="LOW-DENSITY LIPOPROTEIN RECEPTOR-RELATED PROTEIN 2-RELATED"/>
    <property type="match status" value="1"/>
</dbReference>
<keyword evidence="3" id="KW-1003">Cell membrane</keyword>
<dbReference type="CDD" id="cd00112">
    <property type="entry name" value="LDLa"/>
    <property type="match status" value="11"/>
</dbReference>
<dbReference type="PROSITE" id="PS01186">
    <property type="entry name" value="EGF_2"/>
    <property type="match status" value="2"/>
</dbReference>
<dbReference type="CDD" id="cd00054">
    <property type="entry name" value="EGF_CA"/>
    <property type="match status" value="1"/>
</dbReference>
<evidence type="ECO:0000256" key="13">
    <source>
        <dbReference type="ARBA" id="ARBA00023180"/>
    </source>
</evidence>
<organism evidence="19 20">
    <name type="scientific">Aromia moschata</name>
    <dbReference type="NCBI Taxonomy" id="1265417"/>
    <lineage>
        <taxon>Eukaryota</taxon>
        <taxon>Metazoa</taxon>
        <taxon>Ecdysozoa</taxon>
        <taxon>Arthropoda</taxon>
        <taxon>Hexapoda</taxon>
        <taxon>Insecta</taxon>
        <taxon>Pterygota</taxon>
        <taxon>Neoptera</taxon>
        <taxon>Endopterygota</taxon>
        <taxon>Coleoptera</taxon>
        <taxon>Polyphaga</taxon>
        <taxon>Cucujiformia</taxon>
        <taxon>Chrysomeloidea</taxon>
        <taxon>Cerambycidae</taxon>
        <taxon>Cerambycinae</taxon>
        <taxon>Callichromatini</taxon>
        <taxon>Aromia</taxon>
    </lineage>
</organism>
<feature type="disulfide bond" evidence="14">
    <location>
        <begin position="1012"/>
        <end position="1024"/>
    </location>
</feature>
<dbReference type="InterPro" id="IPR018097">
    <property type="entry name" value="EGF_Ca-bd_CS"/>
</dbReference>
<keyword evidence="10 17" id="KW-0472">Membrane</keyword>
<dbReference type="InterPro" id="IPR001881">
    <property type="entry name" value="EGF-like_Ca-bd_dom"/>
</dbReference>
<dbReference type="InterPro" id="IPR000033">
    <property type="entry name" value="LDLR_classB_rpt"/>
</dbReference>
<evidence type="ECO:0000256" key="1">
    <source>
        <dbReference type="ARBA" id="ARBA00004251"/>
    </source>
</evidence>
<dbReference type="Gene3D" id="4.10.400.10">
    <property type="entry name" value="Low-density Lipoprotein Receptor"/>
    <property type="match status" value="12"/>
</dbReference>
<accession>A0AAV8XS98</accession>
<dbReference type="PROSITE" id="PS01209">
    <property type="entry name" value="LDLRA_1"/>
    <property type="match status" value="7"/>
</dbReference>
<keyword evidence="9 17" id="KW-1133">Transmembrane helix</keyword>
<dbReference type="GO" id="GO:0016324">
    <property type="term" value="C:apical plasma membrane"/>
    <property type="evidence" value="ECO:0007669"/>
    <property type="project" value="TreeGrafter"/>
</dbReference>
<feature type="disulfide bond" evidence="14">
    <location>
        <begin position="105"/>
        <end position="123"/>
    </location>
</feature>
<keyword evidence="5" id="KW-0254">Endocytosis</keyword>
<keyword evidence="11 14" id="KW-1015">Disulfide bond</keyword>
<evidence type="ECO:0000313" key="20">
    <source>
        <dbReference type="Proteomes" id="UP001162162"/>
    </source>
</evidence>
<dbReference type="FunFam" id="4.10.400.10:FF:000113">
    <property type="entry name" value="Low-density lipoprotein receptor-related protein 8"/>
    <property type="match status" value="1"/>
</dbReference>
<dbReference type="InterPro" id="IPR011042">
    <property type="entry name" value="6-blade_b-propeller_TolB-like"/>
</dbReference>
<evidence type="ECO:0000256" key="4">
    <source>
        <dbReference type="ARBA" id="ARBA00022536"/>
    </source>
</evidence>
<feature type="disulfide bond" evidence="14">
    <location>
        <begin position="1019"/>
        <end position="1037"/>
    </location>
</feature>
<dbReference type="InterPro" id="IPR051221">
    <property type="entry name" value="LDLR-related"/>
</dbReference>
<dbReference type="SUPFAM" id="SSF63825">
    <property type="entry name" value="YWTD domain"/>
    <property type="match status" value="3"/>
</dbReference>
<feature type="disulfide bond" evidence="14">
    <location>
        <begin position="1031"/>
        <end position="1046"/>
    </location>
</feature>
<dbReference type="InterPro" id="IPR009030">
    <property type="entry name" value="Growth_fac_rcpt_cys_sf"/>
</dbReference>
<dbReference type="FunFam" id="4.10.400.10:FF:000002">
    <property type="entry name" value="Low-density lipoprotein receptor-related protein 1"/>
    <property type="match status" value="1"/>
</dbReference>
<dbReference type="GO" id="GO:0006898">
    <property type="term" value="P:receptor-mediated endocytosis"/>
    <property type="evidence" value="ECO:0007669"/>
    <property type="project" value="TreeGrafter"/>
</dbReference>
<evidence type="ECO:0000256" key="15">
    <source>
        <dbReference type="PROSITE-ProRule" id="PRU00461"/>
    </source>
</evidence>
<dbReference type="InterPro" id="IPR002172">
    <property type="entry name" value="LDrepeatLR_classA_rpt"/>
</dbReference>
<dbReference type="SUPFAM" id="SSF57424">
    <property type="entry name" value="LDL receptor-like module"/>
    <property type="match status" value="11"/>
</dbReference>
<feature type="disulfide bond" evidence="14">
    <location>
        <begin position="117"/>
        <end position="132"/>
    </location>
</feature>
<dbReference type="PROSITE" id="PS51120">
    <property type="entry name" value="LDLRB"/>
    <property type="match status" value="1"/>
</dbReference>
<dbReference type="InterPro" id="IPR000742">
    <property type="entry name" value="EGF"/>
</dbReference>
<feature type="disulfide bond" evidence="14">
    <location>
        <begin position="1091"/>
        <end position="1103"/>
    </location>
</feature>
<dbReference type="InterPro" id="IPR026823">
    <property type="entry name" value="cEGF"/>
</dbReference>
<dbReference type="PROSITE" id="PS01187">
    <property type="entry name" value="EGF_CA"/>
    <property type="match status" value="2"/>
</dbReference>
<keyword evidence="4" id="KW-0245">EGF-like domain</keyword>
<feature type="disulfide bond" evidence="14">
    <location>
        <begin position="1373"/>
        <end position="1391"/>
    </location>
</feature>
<dbReference type="SMART" id="SM00192">
    <property type="entry name" value="LDLa"/>
    <property type="match status" value="12"/>
</dbReference>
<keyword evidence="8" id="KW-0677">Repeat</keyword>
<feature type="compositionally biased region" description="Low complexity" evidence="16">
    <location>
        <begin position="906"/>
        <end position="918"/>
    </location>
</feature>
<dbReference type="GO" id="GO:0005509">
    <property type="term" value="F:calcium ion binding"/>
    <property type="evidence" value="ECO:0007669"/>
    <property type="project" value="InterPro"/>
</dbReference>
<dbReference type="SMART" id="SM00181">
    <property type="entry name" value="EGF"/>
    <property type="match status" value="6"/>
</dbReference>
<comment type="caution">
    <text evidence="14">Lacks conserved residue(s) required for the propagation of feature annotation.</text>
</comment>
<feature type="disulfide bond" evidence="14">
    <location>
        <begin position="1098"/>
        <end position="1116"/>
    </location>
</feature>
<feature type="disulfide bond" evidence="14">
    <location>
        <begin position="70"/>
        <end position="85"/>
    </location>
</feature>
<evidence type="ECO:0000256" key="2">
    <source>
        <dbReference type="ARBA" id="ARBA00009939"/>
    </source>
</evidence>
<dbReference type="PROSITE" id="PS50068">
    <property type="entry name" value="LDLRA_2"/>
    <property type="match status" value="12"/>
</dbReference>
<keyword evidence="13" id="KW-0325">Glycoprotein</keyword>
<evidence type="ECO:0000313" key="19">
    <source>
        <dbReference type="EMBL" id="KAJ8941717.1"/>
    </source>
</evidence>
<comment type="similarity">
    <text evidence="2">Belongs to the LDLR family.</text>
</comment>
<evidence type="ECO:0000256" key="8">
    <source>
        <dbReference type="ARBA" id="ARBA00022737"/>
    </source>
</evidence>
<keyword evidence="7" id="KW-0732">Signal</keyword>
<feature type="disulfide bond" evidence="14">
    <location>
        <begin position="1241"/>
        <end position="1259"/>
    </location>
</feature>
<evidence type="ECO:0000256" key="12">
    <source>
        <dbReference type="ARBA" id="ARBA00023170"/>
    </source>
</evidence>
<evidence type="ECO:0000256" key="3">
    <source>
        <dbReference type="ARBA" id="ARBA00022475"/>
    </source>
</evidence>
<feature type="disulfide bond" evidence="14">
    <location>
        <begin position="1071"/>
        <end position="1086"/>
    </location>
</feature>
<feature type="domain" description="EGF-like" evidence="18">
    <location>
        <begin position="294"/>
        <end position="308"/>
    </location>
</feature>
<gene>
    <name evidence="19" type="ORF">NQ318_023313</name>
</gene>
<dbReference type="PANTHER" id="PTHR22722:SF14">
    <property type="entry name" value="MEGALIN, ISOFORM A"/>
    <property type="match status" value="1"/>
</dbReference>
<feature type="disulfide bond" evidence="14">
    <location>
        <begin position="1297"/>
        <end position="1312"/>
    </location>
</feature>
<dbReference type="Proteomes" id="UP001162162">
    <property type="component" value="Unassembled WGS sequence"/>
</dbReference>
<feature type="domain" description="EGF-like" evidence="18">
    <location>
        <begin position="1466"/>
        <end position="1481"/>
    </location>
</feature>
<evidence type="ECO:0000256" key="16">
    <source>
        <dbReference type="SAM" id="MobiDB-lite"/>
    </source>
</evidence>
<feature type="repeat" description="LDL-receptor class B" evidence="15">
    <location>
        <begin position="393"/>
        <end position="437"/>
    </location>
</feature>
<evidence type="ECO:0000256" key="6">
    <source>
        <dbReference type="ARBA" id="ARBA00022692"/>
    </source>
</evidence>
<feature type="disulfide bond" evidence="14">
    <location>
        <begin position="1234"/>
        <end position="1246"/>
    </location>
</feature>
<dbReference type="PRINTS" id="PR00261">
    <property type="entry name" value="LDLRECEPTOR"/>
</dbReference>
<dbReference type="SUPFAM" id="SSF57184">
    <property type="entry name" value="Growth factor receptor domain"/>
    <property type="match status" value="1"/>
</dbReference>
<evidence type="ECO:0000256" key="11">
    <source>
        <dbReference type="ARBA" id="ARBA00023157"/>
    </source>
</evidence>
<dbReference type="Pfam" id="PF14670">
    <property type="entry name" value="FXa_inhibition"/>
    <property type="match status" value="1"/>
</dbReference>
<evidence type="ECO:0000256" key="9">
    <source>
        <dbReference type="ARBA" id="ARBA00022989"/>
    </source>
</evidence>
<evidence type="ECO:0000256" key="5">
    <source>
        <dbReference type="ARBA" id="ARBA00022583"/>
    </source>
</evidence>
<keyword evidence="12" id="KW-0675">Receptor</keyword>
<dbReference type="Gene3D" id="2.120.10.30">
    <property type="entry name" value="TolB, C-terminal domain"/>
    <property type="match status" value="3"/>
</dbReference>
<dbReference type="Pfam" id="PF00057">
    <property type="entry name" value="Ldl_recept_a"/>
    <property type="match status" value="11"/>
</dbReference>
<evidence type="ECO:0000256" key="7">
    <source>
        <dbReference type="ARBA" id="ARBA00022729"/>
    </source>
</evidence>
<dbReference type="Gene3D" id="2.10.25.10">
    <property type="entry name" value="Laminin"/>
    <property type="match status" value="5"/>
</dbReference>
<evidence type="ECO:0000256" key="10">
    <source>
        <dbReference type="ARBA" id="ARBA00023136"/>
    </source>
</evidence>
<feature type="disulfide bond" evidence="14">
    <location>
        <begin position="197"/>
        <end position="215"/>
    </location>
</feature>
<keyword evidence="6 17" id="KW-0812">Transmembrane</keyword>
<feature type="disulfide bond" evidence="14">
    <location>
        <begin position="1253"/>
        <end position="1268"/>
    </location>
</feature>
<feature type="disulfide bond" evidence="14">
    <location>
        <begin position="1052"/>
        <end position="1064"/>
    </location>
</feature>
<protein>
    <recommendedName>
        <fullName evidence="18">EGF-like domain-containing protein</fullName>
    </recommendedName>
</protein>
<sequence>MRVRMGVADGSILEPLPGKMIAFLLLGAVVSSTAHLDSLWAETLSSLSSNCTASQFQCKNGRCVPIKLRCDDANDCEDLSDEKNCVLEFLFLDLVLCKAPKYFRCTTDRCIDASLVCDGEDDCGDFSDEDKCGPITYLYEKSYNTETSPAKKARGSAPTKKQCIPEDFVCNGEADCRDSSDEGIGCSKNIHCDAFQCKNGHCVPNEWKCDGNDDCHDNSDEQDCANHFDVSMCTPDRRKFLCADGQMCIDVEKMCDGHPDCPDESDEERFCNSTSCSGYGCAHECVLLPAGPKCLCPSGYYSSDAKHCKDINECEHYGICDQKCHNTAGSYECYCDKNYQLQDDKKTCKAERGEAMMVFSSQTEIRALTLTSNAYFPIAKRLKQVIGVDYDGHHVYWTNIYGEQESIVRSTEDGSEREVLVTSGLGSPEDLAVDWLTGNIYFTDAEKRHIGVCTNDASHCTVLVNKDIRKPRGIALNVAEGDMYWTDWGKPAEIAYSLMDGSNDTSFVSEDIHWRTYIMTSKAAQQENRPSHLAVRVVCVTGHPRRHHKHPYAIAVFENRLYWSDRVTRSIQSCDKFTGKNHHTLIREPKEYIYDLSIFHTAVFQQRSDNPCQLALCSDICLLKGKGYSCACPQDKEMTTNRHICREKSRRQMLIVGMRDMLVHVEHQILGRHVVTALPIKVQSVGCLAFDSVSNTLLVSDLGLKKIISANLNTGVNSPLEIDGLERVTAMDYDPMGNNLVMFIAFTRYGSGSPHIDRFYMDGTGRTHLIENRLVGPVSLTYDEDLQRVFFADTGTGFIGSINVAGEDWQKFRSLPTAPVGLTILNRDVFWITENSRTLFWAEKNSTSIYNKKITLVKVDKDDCLQRLLETDRFDPIIPNEFGLLSSSLSQLTRPRRLEQGDRARTSPAAPAPSTSPSVIPRGVYGGPCHADNGGCSHLCLMSRKAAVCACPVGWEPAENNRTCAKKLRCDPDEFFCQLSKTCGRARQAVRRSRRLFEGRGRGEGCERENKCPSGFFQCDDGGCIDEEKLCDHSYDCRDKSDEHGCEKRHKCAPLHFACGDGKCVSDRFVCDGRPDCKDGSDEEDCASTTCGSKQFRCDSGVCIPKSWVCDHEYDCTDFSDEHAQCRLTAIGPDLGSEISVNTISILFGSSVTNPLDARSLSPRPLVSDRGTGIDTRNTKKRDDHRASVQYEKANAYRYCLPLHNYEKEWANPIDMILSLEEKVQIKTLATLTCSSSMHTCNNGKCIDRTLVCDKTDDCGDGSDETSCFMAVFDNCGVDEFSCSSNRSICLRNSAKCNGTSECPHHEDEKDCSECSLDEFSCDNKKCVAVEWLCDGMDDCGDKSDESAELCSHSGRDNFNSYVRTTCENGFRCRSGHCIHQDLVCNGEQNCYDGSDEGGFCSTACKSLNNPCSQQCKSTPTGPVCTCKPGYKLMGDGHTCQDVDECQHDPPVCSQICNNDEGSYICDCFDGYMLRSDKVSCKAEGLPMSLIFTTDNQIRALVQKTNSLNVLFGDDVPKITGLDADTPSSHVYFSVEATNSIYRFNPRNKQQSVEFIVHIGQPQKIALDWSTHNIYFYNAESDAKSISVCNFYEMLCGKLIDVDVHRQVSALAVDSVNKVMFYTLTSWWVLNNPSYVVYKCNLTAAGVMSSSRTPQHSKQIGMLDYVRNSKSLLFTTHESTHGLKFAENYLYYLVNGGYMTKCKLFDSRECDTFKLHSSSGDLFTIMQSALQPKVENPCRNHTQLSVPLGQNGTDSGNGDRLLHIHTESMEIGDSPDKDNTGLIVTAVLIPIVVLVLAGAILFMVKKRNKGSLNISMRFYNPTYQGQADDDKPILQPGQHEYTTSLILTQKVRRSHRALVAKKLNETCY</sequence>
<dbReference type="Pfam" id="PF00058">
    <property type="entry name" value="Ldl_recept_b"/>
    <property type="match status" value="1"/>
</dbReference>
<evidence type="ECO:0000256" key="17">
    <source>
        <dbReference type="SAM" id="Phobius"/>
    </source>
</evidence>
<proteinExistence type="inferred from homology"/>
<dbReference type="InterPro" id="IPR036055">
    <property type="entry name" value="LDL_receptor-like_sf"/>
</dbReference>
<dbReference type="FunFam" id="4.10.400.10:FF:000034">
    <property type="entry name" value="Low-density lipoprotein receptor-related protein 2"/>
    <property type="match status" value="1"/>
</dbReference>
<feature type="region of interest" description="Disordered" evidence="16">
    <location>
        <begin position="1159"/>
        <end position="1185"/>
    </location>
</feature>
<dbReference type="GO" id="GO:0042562">
    <property type="term" value="F:hormone binding"/>
    <property type="evidence" value="ECO:0007669"/>
    <property type="project" value="TreeGrafter"/>
</dbReference>
<feature type="disulfide bond" evidence="14">
    <location>
        <begin position="1315"/>
        <end position="1327"/>
    </location>
</feature>
<feature type="disulfide bond" evidence="14">
    <location>
        <begin position="1322"/>
        <end position="1340"/>
    </location>
</feature>
<dbReference type="SMART" id="SM00179">
    <property type="entry name" value="EGF_CA"/>
    <property type="match status" value="4"/>
</dbReference>
<dbReference type="InterPro" id="IPR049883">
    <property type="entry name" value="NOTCH1_EGF-like"/>
</dbReference>
<dbReference type="FunFam" id="2.10.25.10:FF:000037">
    <property type="entry name" value="Signal peptide, CUB domain and EGF-like domain-containing 2"/>
    <property type="match status" value="1"/>
</dbReference>
<dbReference type="Pfam" id="PF12662">
    <property type="entry name" value="cEGF"/>
    <property type="match status" value="1"/>
</dbReference>
<dbReference type="FunFam" id="2.120.10.30:FF:000241">
    <property type="entry name" value="Low-density lipoprotein receptor-related protein 6"/>
    <property type="match status" value="1"/>
</dbReference>
<feature type="transmembrane region" description="Helical" evidence="17">
    <location>
        <begin position="1782"/>
        <end position="1804"/>
    </location>
</feature>
<reference evidence="19" key="1">
    <citation type="journal article" date="2023" name="Insect Mol. Biol.">
        <title>Genome sequencing provides insights into the evolution of gene families encoding plant cell wall-degrading enzymes in longhorned beetles.</title>
        <authorList>
            <person name="Shin N.R."/>
            <person name="Okamura Y."/>
            <person name="Kirsch R."/>
            <person name="Pauchet Y."/>
        </authorList>
    </citation>
    <scope>NUCLEOTIDE SEQUENCE</scope>
    <source>
        <strain evidence="19">AMC_N1</strain>
    </source>
</reference>
<keyword evidence="20" id="KW-1185">Reference proteome</keyword>
<feature type="disulfide bond" evidence="14">
    <location>
        <begin position="209"/>
        <end position="224"/>
    </location>
</feature>
<dbReference type="InterPro" id="IPR023415">
    <property type="entry name" value="LDLR_class-A_CS"/>
</dbReference>
<dbReference type="EMBL" id="JAPWTK010000357">
    <property type="protein sequence ID" value="KAJ8941717.1"/>
    <property type="molecule type" value="Genomic_DNA"/>
</dbReference>
<evidence type="ECO:0000256" key="14">
    <source>
        <dbReference type="PROSITE-ProRule" id="PRU00124"/>
    </source>
</evidence>
<feature type="disulfide bond" evidence="14">
    <location>
        <begin position="58"/>
        <end position="76"/>
    </location>
</feature>
<dbReference type="FunFam" id="2.10.25.10:FF:000009">
    <property type="entry name" value="Low-density lipoprotein receptor isoform 1"/>
    <property type="match status" value="1"/>
</dbReference>
<evidence type="ECO:0000259" key="18">
    <source>
        <dbReference type="PROSITE" id="PS01186"/>
    </source>
</evidence>
<feature type="region of interest" description="Disordered" evidence="16">
    <location>
        <begin position="899"/>
        <end position="919"/>
    </location>
</feature>
<dbReference type="Pfam" id="PF07645">
    <property type="entry name" value="EGF_CA"/>
    <property type="match status" value="1"/>
</dbReference>
<feature type="disulfide bond" evidence="14">
    <location>
        <begin position="51"/>
        <end position="63"/>
    </location>
</feature>
<comment type="subcellular location">
    <subcellularLocation>
        <location evidence="1">Cell membrane</location>
        <topology evidence="1">Single-pass type I membrane protein</topology>
    </subcellularLocation>
</comment>
<comment type="caution">
    <text evidence="19">The sequence shown here is derived from an EMBL/GenBank/DDBJ whole genome shotgun (WGS) entry which is preliminary data.</text>
</comment>